<keyword evidence="1" id="KW-0472">Membrane</keyword>
<dbReference type="AlphaFoldDB" id="A0A3M6Q2G5"/>
<dbReference type="Proteomes" id="UP000267521">
    <property type="component" value="Unassembled WGS sequence"/>
</dbReference>
<sequence>MRRDVRPFAAVLLIFAACLSLRLGEYFVLRTDQTFWTEAFVHKLAGIALLFSALHYFRLRTADIGWPRRGIARGMAMGAGFGAALYAAVYTLEMLWLAAQGEAPALEVYVSAYSVHGNIGRQTAWIFFLICALGNVINVTMEEGVFRGLFPRLLQARYRFLPAAVFSALLFGVWHAVAPLRAWSDGEMTAMAAALQALLLVFTTALIGFKFALLTRLTGNLYFAMGDHFANNFIINILHMTTRSGTDEWLGIRIAVAQGISFLLVSVCYAAVADRTETGRRLSWRE</sequence>
<evidence type="ECO:0000259" key="2">
    <source>
        <dbReference type="Pfam" id="PF02517"/>
    </source>
</evidence>
<keyword evidence="3" id="KW-0378">Hydrolase</keyword>
<feature type="domain" description="CAAX prenyl protease 2/Lysostaphin resistance protein A-like" evidence="2">
    <location>
        <begin position="127"/>
        <end position="234"/>
    </location>
</feature>
<dbReference type="PROSITE" id="PS51257">
    <property type="entry name" value="PROKAR_LIPOPROTEIN"/>
    <property type="match status" value="1"/>
</dbReference>
<feature type="transmembrane region" description="Helical" evidence="1">
    <location>
        <begin position="119"/>
        <end position="139"/>
    </location>
</feature>
<feature type="transmembrane region" description="Helical" evidence="1">
    <location>
        <begin position="78"/>
        <end position="99"/>
    </location>
</feature>
<dbReference type="GO" id="GO:0008237">
    <property type="term" value="F:metallopeptidase activity"/>
    <property type="evidence" value="ECO:0007669"/>
    <property type="project" value="UniProtKB-KW"/>
</dbReference>
<dbReference type="RefSeq" id="WP_122238704.1">
    <property type="nucleotide sequence ID" value="NZ_RDQM01000010.1"/>
</dbReference>
<feature type="transmembrane region" description="Helical" evidence="1">
    <location>
        <begin position="221"/>
        <end position="238"/>
    </location>
</feature>
<dbReference type="PANTHER" id="PTHR39430">
    <property type="entry name" value="MEMBRANE-ASSOCIATED PROTEASE-RELATED"/>
    <property type="match status" value="1"/>
</dbReference>
<keyword evidence="3" id="KW-0645">Protease</keyword>
<keyword evidence="1" id="KW-1133">Transmembrane helix</keyword>
<reference evidence="3 4" key="1">
    <citation type="submission" date="2018-10" db="EMBL/GenBank/DDBJ databases">
        <title>Comamonadaceae CDC group NO-1 genome sequencing and assembly.</title>
        <authorList>
            <person name="Bernier A.-M."/>
            <person name="Bernard K."/>
        </authorList>
    </citation>
    <scope>NUCLEOTIDE SEQUENCE [LARGE SCALE GENOMIC DNA]</scope>
    <source>
        <strain evidence="3 4">NML970147</strain>
    </source>
</reference>
<dbReference type="InterPro" id="IPR003675">
    <property type="entry name" value="Rce1/LyrA-like_dom"/>
</dbReference>
<feature type="transmembrane region" description="Helical" evidence="1">
    <location>
        <begin position="40"/>
        <end position="57"/>
    </location>
</feature>
<keyword evidence="3" id="KW-0482">Metalloprotease</keyword>
<name>A0A3M6Q2G5_9BURK</name>
<keyword evidence="1" id="KW-0812">Transmembrane</keyword>
<dbReference type="PANTHER" id="PTHR39430:SF1">
    <property type="entry name" value="PROTEASE"/>
    <property type="match status" value="1"/>
</dbReference>
<feature type="transmembrane region" description="Helical" evidence="1">
    <location>
        <begin position="160"/>
        <end position="178"/>
    </location>
</feature>
<comment type="caution">
    <text evidence="3">The sequence shown here is derived from an EMBL/GenBank/DDBJ whole genome shotgun (WGS) entry which is preliminary data.</text>
</comment>
<protein>
    <submittedName>
        <fullName evidence="3">CPBP family intramembrane metalloprotease</fullName>
    </submittedName>
</protein>
<evidence type="ECO:0000313" key="4">
    <source>
        <dbReference type="Proteomes" id="UP000267521"/>
    </source>
</evidence>
<dbReference type="GO" id="GO:0004175">
    <property type="term" value="F:endopeptidase activity"/>
    <property type="evidence" value="ECO:0007669"/>
    <property type="project" value="UniProtKB-ARBA"/>
</dbReference>
<dbReference type="Pfam" id="PF02517">
    <property type="entry name" value="Rce1-like"/>
    <property type="match status" value="1"/>
</dbReference>
<evidence type="ECO:0000256" key="1">
    <source>
        <dbReference type="SAM" id="Phobius"/>
    </source>
</evidence>
<dbReference type="GO" id="GO:0080120">
    <property type="term" value="P:CAAX-box protein maturation"/>
    <property type="evidence" value="ECO:0007669"/>
    <property type="project" value="UniProtKB-ARBA"/>
</dbReference>
<accession>A0A3M6Q2G5</accession>
<feature type="transmembrane region" description="Helical" evidence="1">
    <location>
        <begin position="250"/>
        <end position="272"/>
    </location>
</feature>
<evidence type="ECO:0000313" key="3">
    <source>
        <dbReference type="EMBL" id="RMW96964.1"/>
    </source>
</evidence>
<proteinExistence type="predicted"/>
<dbReference type="EMBL" id="RDQM01000010">
    <property type="protein sequence ID" value="RMW96964.1"/>
    <property type="molecule type" value="Genomic_DNA"/>
</dbReference>
<feature type="transmembrane region" description="Helical" evidence="1">
    <location>
        <begin position="190"/>
        <end position="209"/>
    </location>
</feature>
<dbReference type="GO" id="GO:0006508">
    <property type="term" value="P:proteolysis"/>
    <property type="evidence" value="ECO:0007669"/>
    <property type="project" value="UniProtKB-KW"/>
</dbReference>
<organism evidence="3 4">
    <name type="scientific">Allofranklinella schreckenbergeri</name>
    <dbReference type="NCBI Taxonomy" id="1076744"/>
    <lineage>
        <taxon>Bacteria</taxon>
        <taxon>Pseudomonadati</taxon>
        <taxon>Pseudomonadota</taxon>
        <taxon>Betaproteobacteria</taxon>
        <taxon>Burkholderiales</taxon>
        <taxon>Comamonadaceae</taxon>
        <taxon>Allofranklinella</taxon>
    </lineage>
</organism>
<gene>
    <name evidence="3" type="ORF">EBQ26_09110</name>
</gene>